<evidence type="ECO:0000313" key="3">
    <source>
        <dbReference type="Proteomes" id="UP001524478"/>
    </source>
</evidence>
<sequence>MSCKFGMPTLIEKDTILDNVILCNELELDFIELNMNLPYCMPDKNNSEKMLKLMEEYNINFTLHFPEEIDFGCFYDEIRHANILLFNNMAIWASKFGVEKINIHLNPGIYFTLPKEKVFVYDRHREIFIEKFIDSMIKIIDIAKPLGIKVCVENMKVHDFMEEAFKKITSIDDLYFTWDVGHDAMSNYKMKKIYLENPHKVSHMHLHDYNGNSDHQILFEGIIPIKERIKFAEENNLTIVIETKTEEALRKSIKRL</sequence>
<dbReference type="Pfam" id="PF01261">
    <property type="entry name" value="AP_endonuc_2"/>
    <property type="match status" value="1"/>
</dbReference>
<protein>
    <submittedName>
        <fullName evidence="2">Sugar phosphate isomerase/epimerase</fullName>
    </submittedName>
</protein>
<dbReference type="EMBL" id="JANGAC010000027">
    <property type="protein sequence ID" value="MCQ4925677.1"/>
    <property type="molecule type" value="Genomic_DNA"/>
</dbReference>
<dbReference type="PANTHER" id="PTHR12110">
    <property type="entry name" value="HYDROXYPYRUVATE ISOMERASE"/>
    <property type="match status" value="1"/>
</dbReference>
<keyword evidence="3" id="KW-1185">Reference proteome</keyword>
<keyword evidence="2" id="KW-0413">Isomerase</keyword>
<reference evidence="2 3" key="1">
    <citation type="submission" date="2022-06" db="EMBL/GenBank/DDBJ databases">
        <title>Isolation of gut microbiota from human fecal samples.</title>
        <authorList>
            <person name="Pamer E.G."/>
            <person name="Barat B."/>
            <person name="Waligurski E."/>
            <person name="Medina S."/>
            <person name="Paddock L."/>
            <person name="Mostad J."/>
        </authorList>
    </citation>
    <scope>NUCLEOTIDE SEQUENCE [LARGE SCALE GENOMIC DNA]</scope>
    <source>
        <strain evidence="2 3">DFI.7.95</strain>
    </source>
</reference>
<dbReference type="Proteomes" id="UP001524478">
    <property type="component" value="Unassembled WGS sequence"/>
</dbReference>
<dbReference type="GO" id="GO:0016853">
    <property type="term" value="F:isomerase activity"/>
    <property type="evidence" value="ECO:0007669"/>
    <property type="project" value="UniProtKB-KW"/>
</dbReference>
<dbReference type="InterPro" id="IPR013022">
    <property type="entry name" value="Xyl_isomerase-like_TIM-brl"/>
</dbReference>
<dbReference type="RefSeq" id="WP_216554617.1">
    <property type="nucleotide sequence ID" value="NZ_JAHLOH010000012.1"/>
</dbReference>
<name>A0ABT1SGR2_9FIRM</name>
<comment type="caution">
    <text evidence="2">The sequence shown here is derived from an EMBL/GenBank/DDBJ whole genome shotgun (WGS) entry which is preliminary data.</text>
</comment>
<feature type="domain" description="Xylose isomerase-like TIM barrel" evidence="1">
    <location>
        <begin position="23"/>
        <end position="254"/>
    </location>
</feature>
<accession>A0ABT1SGR2</accession>
<dbReference type="InterPro" id="IPR050312">
    <property type="entry name" value="IolE/XylAMocC-like"/>
</dbReference>
<evidence type="ECO:0000313" key="2">
    <source>
        <dbReference type="EMBL" id="MCQ4925677.1"/>
    </source>
</evidence>
<gene>
    <name evidence="2" type="ORF">NE686_21450</name>
</gene>
<evidence type="ECO:0000259" key="1">
    <source>
        <dbReference type="Pfam" id="PF01261"/>
    </source>
</evidence>
<dbReference type="PANTHER" id="PTHR12110:SF21">
    <property type="entry name" value="XYLOSE ISOMERASE-LIKE TIM BARREL DOMAIN-CONTAINING PROTEIN"/>
    <property type="match status" value="1"/>
</dbReference>
<proteinExistence type="predicted"/>
<organism evidence="2 3">
    <name type="scientific">Tissierella carlieri</name>
    <dbReference type="NCBI Taxonomy" id="689904"/>
    <lineage>
        <taxon>Bacteria</taxon>
        <taxon>Bacillati</taxon>
        <taxon>Bacillota</taxon>
        <taxon>Tissierellia</taxon>
        <taxon>Tissierellales</taxon>
        <taxon>Tissierellaceae</taxon>
        <taxon>Tissierella</taxon>
    </lineage>
</organism>